<gene>
    <name evidence="1" type="ORF">NQ315_016510</name>
</gene>
<dbReference type="EMBL" id="JANEYG010000018">
    <property type="protein sequence ID" value="KAJ8919416.1"/>
    <property type="molecule type" value="Genomic_DNA"/>
</dbReference>
<dbReference type="AlphaFoldDB" id="A0AAV8VZU4"/>
<protein>
    <submittedName>
        <fullName evidence="1">Uncharacterized protein</fullName>
    </submittedName>
</protein>
<evidence type="ECO:0000313" key="2">
    <source>
        <dbReference type="Proteomes" id="UP001159042"/>
    </source>
</evidence>
<reference evidence="1 2" key="1">
    <citation type="journal article" date="2023" name="Insect Mol. Biol.">
        <title>Genome sequencing provides insights into the evolution of gene families encoding plant cell wall-degrading enzymes in longhorned beetles.</title>
        <authorList>
            <person name="Shin N.R."/>
            <person name="Okamura Y."/>
            <person name="Kirsch R."/>
            <person name="Pauchet Y."/>
        </authorList>
    </citation>
    <scope>NUCLEOTIDE SEQUENCE [LARGE SCALE GENOMIC DNA]</scope>
    <source>
        <strain evidence="1">EAD_L_NR</strain>
    </source>
</reference>
<comment type="caution">
    <text evidence="1">The sequence shown here is derived from an EMBL/GenBank/DDBJ whole genome shotgun (WGS) entry which is preliminary data.</text>
</comment>
<keyword evidence="2" id="KW-1185">Reference proteome</keyword>
<evidence type="ECO:0000313" key="1">
    <source>
        <dbReference type="EMBL" id="KAJ8919416.1"/>
    </source>
</evidence>
<proteinExistence type="predicted"/>
<name>A0AAV8VZU4_9CUCU</name>
<accession>A0AAV8VZU4</accession>
<sequence>MVTNNGIFNRRNTHYWSQQNLHLLKEVRHQHRFGFNMWVGIFGTRIAERTADCVYLNNWQEHLTPHIKVAQTMIIARGQKQTLILAGGFIKVDMEVCLNAVKAMVSYAMFLKNVALDRDDNYFIQDTYQ</sequence>
<organism evidence="1 2">
    <name type="scientific">Exocentrus adspersus</name>
    <dbReference type="NCBI Taxonomy" id="1586481"/>
    <lineage>
        <taxon>Eukaryota</taxon>
        <taxon>Metazoa</taxon>
        <taxon>Ecdysozoa</taxon>
        <taxon>Arthropoda</taxon>
        <taxon>Hexapoda</taxon>
        <taxon>Insecta</taxon>
        <taxon>Pterygota</taxon>
        <taxon>Neoptera</taxon>
        <taxon>Endopterygota</taxon>
        <taxon>Coleoptera</taxon>
        <taxon>Polyphaga</taxon>
        <taxon>Cucujiformia</taxon>
        <taxon>Chrysomeloidea</taxon>
        <taxon>Cerambycidae</taxon>
        <taxon>Lamiinae</taxon>
        <taxon>Acanthocinini</taxon>
        <taxon>Exocentrus</taxon>
    </lineage>
</organism>
<dbReference type="Proteomes" id="UP001159042">
    <property type="component" value="Unassembled WGS sequence"/>
</dbReference>